<dbReference type="PANTHER" id="PTHR30204:SF97">
    <property type="entry name" value="MERR FAMILY REGULATORY PROTEIN"/>
    <property type="match status" value="1"/>
</dbReference>
<evidence type="ECO:0000259" key="2">
    <source>
        <dbReference type="PROSITE" id="PS50937"/>
    </source>
</evidence>
<dbReference type="InterPro" id="IPR047057">
    <property type="entry name" value="MerR_fam"/>
</dbReference>
<dbReference type="GO" id="GO:0003700">
    <property type="term" value="F:DNA-binding transcription factor activity"/>
    <property type="evidence" value="ECO:0007669"/>
    <property type="project" value="InterPro"/>
</dbReference>
<sequence length="148" mass="17153">MLLKIKEFADFCEVSVRALHLYDRLNLLTPAEVNKSNGYRYYDSGQLKELNTIISFKKLGFSLADIKDMKAEGYSMDSVKRKLQEKKVENDRSIHILSYNNENIDSMLAHLKAEPEKETAEGEAVSISRIYCLENEKLEHDFSDILWL</sequence>
<proteinExistence type="predicted"/>
<evidence type="ECO:0000256" key="1">
    <source>
        <dbReference type="ARBA" id="ARBA00023125"/>
    </source>
</evidence>
<dbReference type="SUPFAM" id="SSF46955">
    <property type="entry name" value="Putative DNA-binding domain"/>
    <property type="match status" value="1"/>
</dbReference>
<keyword evidence="1 3" id="KW-0238">DNA-binding</keyword>
<dbReference type="Pfam" id="PF13411">
    <property type="entry name" value="MerR_1"/>
    <property type="match status" value="1"/>
</dbReference>
<keyword evidence="4" id="KW-1185">Reference proteome</keyword>
<dbReference type="InterPro" id="IPR000551">
    <property type="entry name" value="MerR-type_HTH_dom"/>
</dbReference>
<dbReference type="PANTHER" id="PTHR30204">
    <property type="entry name" value="REDOX-CYCLING DRUG-SENSING TRANSCRIPTIONAL ACTIVATOR SOXR"/>
    <property type="match status" value="1"/>
</dbReference>
<dbReference type="AlphaFoldDB" id="A0A1M6QQ59"/>
<evidence type="ECO:0000313" key="4">
    <source>
        <dbReference type="Proteomes" id="UP000184386"/>
    </source>
</evidence>
<name>A0A1M6QQ59_9FIRM</name>
<organism evidence="3 4">
    <name type="scientific">Anaerocolumna jejuensis DSM 15929</name>
    <dbReference type="NCBI Taxonomy" id="1121322"/>
    <lineage>
        <taxon>Bacteria</taxon>
        <taxon>Bacillati</taxon>
        <taxon>Bacillota</taxon>
        <taxon>Clostridia</taxon>
        <taxon>Lachnospirales</taxon>
        <taxon>Lachnospiraceae</taxon>
        <taxon>Anaerocolumna</taxon>
    </lineage>
</organism>
<dbReference type="Proteomes" id="UP000184386">
    <property type="component" value="Unassembled WGS sequence"/>
</dbReference>
<feature type="domain" description="HTH merR-type" evidence="2">
    <location>
        <begin position="2"/>
        <end position="72"/>
    </location>
</feature>
<dbReference type="InterPro" id="IPR009061">
    <property type="entry name" value="DNA-bd_dom_put_sf"/>
</dbReference>
<accession>A0A1M6QQ59</accession>
<reference evidence="3 4" key="1">
    <citation type="submission" date="2016-11" db="EMBL/GenBank/DDBJ databases">
        <authorList>
            <person name="Jaros S."/>
            <person name="Januszkiewicz K."/>
            <person name="Wedrychowicz H."/>
        </authorList>
    </citation>
    <scope>NUCLEOTIDE SEQUENCE [LARGE SCALE GENOMIC DNA]</scope>
    <source>
        <strain evidence="3 4">DSM 15929</strain>
    </source>
</reference>
<gene>
    <name evidence="3" type="ORF">SAMN02745136_01983</name>
</gene>
<dbReference type="STRING" id="1121322.SAMN02745136_01983"/>
<dbReference type="SMART" id="SM00422">
    <property type="entry name" value="HTH_MERR"/>
    <property type="match status" value="1"/>
</dbReference>
<protein>
    <submittedName>
        <fullName evidence="3">DNA-binding transcriptional regulator, MerR family</fullName>
    </submittedName>
</protein>
<evidence type="ECO:0000313" key="3">
    <source>
        <dbReference type="EMBL" id="SHK22422.1"/>
    </source>
</evidence>
<dbReference type="Gene3D" id="1.10.1660.10">
    <property type="match status" value="1"/>
</dbReference>
<dbReference type="OrthoDB" id="9773308at2"/>
<dbReference type="RefSeq" id="WP_073275352.1">
    <property type="nucleotide sequence ID" value="NZ_FRAC01000010.1"/>
</dbReference>
<dbReference type="EMBL" id="FRAC01000010">
    <property type="protein sequence ID" value="SHK22422.1"/>
    <property type="molecule type" value="Genomic_DNA"/>
</dbReference>
<dbReference type="PROSITE" id="PS50937">
    <property type="entry name" value="HTH_MERR_2"/>
    <property type="match status" value="1"/>
</dbReference>
<dbReference type="GO" id="GO:0003677">
    <property type="term" value="F:DNA binding"/>
    <property type="evidence" value="ECO:0007669"/>
    <property type="project" value="UniProtKB-KW"/>
</dbReference>